<gene>
    <name evidence="1" type="ORF">CEE37_01640</name>
</gene>
<evidence type="ECO:0008006" key="3">
    <source>
        <dbReference type="Google" id="ProtNLM"/>
    </source>
</evidence>
<proteinExistence type="predicted"/>
<organism evidence="1 2">
    <name type="scientific">candidate division LCP-89 bacterium B3_LCP</name>
    <dbReference type="NCBI Taxonomy" id="2012998"/>
    <lineage>
        <taxon>Bacteria</taxon>
        <taxon>Pseudomonadati</taxon>
        <taxon>Bacteria division LCP-89</taxon>
    </lineage>
</organism>
<reference evidence="1 2" key="1">
    <citation type="submission" date="2017-06" db="EMBL/GenBank/DDBJ databases">
        <title>Novel microbial phyla capable of carbon fixation and sulfur reduction in deep-sea sediments.</title>
        <authorList>
            <person name="Huang J."/>
            <person name="Baker B."/>
            <person name="Wang Y."/>
        </authorList>
    </citation>
    <scope>NUCLEOTIDE SEQUENCE [LARGE SCALE GENOMIC DNA]</scope>
    <source>
        <strain evidence="1">B3_LCP</strain>
    </source>
</reference>
<evidence type="ECO:0000313" key="1">
    <source>
        <dbReference type="EMBL" id="TKJ42411.1"/>
    </source>
</evidence>
<evidence type="ECO:0000313" key="2">
    <source>
        <dbReference type="Proteomes" id="UP000319619"/>
    </source>
</evidence>
<accession>A0A532V5E6</accession>
<dbReference type="Proteomes" id="UP000319619">
    <property type="component" value="Unassembled WGS sequence"/>
</dbReference>
<dbReference type="SUPFAM" id="SSF53335">
    <property type="entry name" value="S-adenosyl-L-methionine-dependent methyltransferases"/>
    <property type="match status" value="1"/>
</dbReference>
<dbReference type="InterPro" id="IPR029063">
    <property type="entry name" value="SAM-dependent_MTases_sf"/>
</dbReference>
<dbReference type="Gene3D" id="3.40.50.150">
    <property type="entry name" value="Vaccinia Virus protein VP39"/>
    <property type="match status" value="1"/>
</dbReference>
<comment type="caution">
    <text evidence="1">The sequence shown here is derived from an EMBL/GenBank/DDBJ whole genome shotgun (WGS) entry which is preliminary data.</text>
</comment>
<name>A0A532V5E6_UNCL8</name>
<sequence>MFPEFERINNLVFSRGNLVLPNRIHQIISGCLESHSDDITHEQNTFRESYHNDYNRPPEIDYSSNSKIDAYTTWYLPRNSFIPKISLSKLSRNKDAVDFPSTLNVLDLGTGTGAIPIGLFDLFENPEFSDFSINLTAVDHNEQALNRQGKLINASKFLENRTSHNWQQALIDIKEEKEILEILYSLSWDLIFSANLFNELDPEYYNFLIVTSIDSLSENGSLIIYEPAINRGREVIVNASAAARAHDLNVFYPCKPDYRCRKKECWMWNEYEIKTKHFRKNGGIIRAYNGPFNTSNIIINKSGHTIFDELMKSDPERIWTVGAPYSRGKKDIEFCGINRRGMKLKNTSINRGALCGVTRDFEKVEIIKV</sequence>
<protein>
    <recommendedName>
        <fullName evidence="3">Methyltransferase domain-containing protein</fullName>
    </recommendedName>
</protein>
<dbReference type="EMBL" id="NJBN01000001">
    <property type="protein sequence ID" value="TKJ42411.1"/>
    <property type="molecule type" value="Genomic_DNA"/>
</dbReference>
<dbReference type="AlphaFoldDB" id="A0A532V5E6"/>